<protein>
    <submittedName>
        <fullName evidence="4">Glucose-methanol-choline oxidoreductase N-terminal domain-containing protein</fullName>
    </submittedName>
</protein>
<organism evidence="3 4">
    <name type="scientific">Parascaris equorum</name>
    <name type="common">Equine roundworm</name>
    <dbReference type="NCBI Taxonomy" id="6256"/>
    <lineage>
        <taxon>Eukaryota</taxon>
        <taxon>Metazoa</taxon>
        <taxon>Ecdysozoa</taxon>
        <taxon>Nematoda</taxon>
        <taxon>Chromadorea</taxon>
        <taxon>Rhabditida</taxon>
        <taxon>Spirurina</taxon>
        <taxon>Ascaridomorpha</taxon>
        <taxon>Ascaridoidea</taxon>
        <taxon>Ascarididae</taxon>
        <taxon>Parascaris</taxon>
    </lineage>
</organism>
<dbReference type="InterPro" id="IPR012132">
    <property type="entry name" value="GMC_OxRdtase"/>
</dbReference>
<keyword evidence="2" id="KW-0472">Membrane</keyword>
<dbReference type="GO" id="GO:0050660">
    <property type="term" value="F:flavin adenine dinucleotide binding"/>
    <property type="evidence" value="ECO:0007669"/>
    <property type="project" value="InterPro"/>
</dbReference>
<reference evidence="4" key="1">
    <citation type="submission" date="2022-11" db="UniProtKB">
        <authorList>
            <consortium name="WormBaseParasite"/>
        </authorList>
    </citation>
    <scope>IDENTIFICATION</scope>
</reference>
<sequence length="175" mass="19854">MGLRQLSIGVSVLAVLLYFLLPFEWINSRYVQVKTVRDLQPQYEYIIVGGGVAGILVASRLSSDPNVFVLLLEAGDQIPWFAHSPYFRYLFDSNKISYGWNVTLSSHNNEVQWDTWAEDRQLLDVWSSNTIDAAFISARNAAAIDAKGIIFFQCIFDHRIVSQTGITFDLSRLTQ</sequence>
<name>A0A914RI38_PAREQ</name>
<dbReference type="InterPro" id="IPR036188">
    <property type="entry name" value="FAD/NAD-bd_sf"/>
</dbReference>
<keyword evidence="3" id="KW-1185">Reference proteome</keyword>
<dbReference type="GO" id="GO:0044550">
    <property type="term" value="P:secondary metabolite biosynthetic process"/>
    <property type="evidence" value="ECO:0007669"/>
    <property type="project" value="TreeGrafter"/>
</dbReference>
<dbReference type="SUPFAM" id="SSF51905">
    <property type="entry name" value="FAD/NAD(P)-binding domain"/>
    <property type="match status" value="1"/>
</dbReference>
<dbReference type="GO" id="GO:0016491">
    <property type="term" value="F:oxidoreductase activity"/>
    <property type="evidence" value="ECO:0007669"/>
    <property type="project" value="TreeGrafter"/>
</dbReference>
<evidence type="ECO:0000256" key="2">
    <source>
        <dbReference type="SAM" id="Phobius"/>
    </source>
</evidence>
<dbReference type="Proteomes" id="UP000887564">
    <property type="component" value="Unplaced"/>
</dbReference>
<dbReference type="Pfam" id="PF13450">
    <property type="entry name" value="NAD_binding_8"/>
    <property type="match status" value="1"/>
</dbReference>
<feature type="transmembrane region" description="Helical" evidence="2">
    <location>
        <begin position="6"/>
        <end position="23"/>
    </location>
</feature>
<keyword evidence="2" id="KW-0812">Transmembrane</keyword>
<dbReference type="AlphaFoldDB" id="A0A914RI38"/>
<comment type="similarity">
    <text evidence="1">Belongs to the GMC oxidoreductase family.</text>
</comment>
<dbReference type="Gene3D" id="3.50.50.60">
    <property type="entry name" value="FAD/NAD(P)-binding domain"/>
    <property type="match status" value="1"/>
</dbReference>
<proteinExistence type="inferred from homology"/>
<dbReference type="PANTHER" id="PTHR11552:SF115">
    <property type="entry name" value="DEHYDROGENASE XPTC-RELATED"/>
    <property type="match status" value="1"/>
</dbReference>
<accession>A0A914RI38</accession>
<dbReference type="PANTHER" id="PTHR11552">
    <property type="entry name" value="GLUCOSE-METHANOL-CHOLINE GMC OXIDOREDUCTASE"/>
    <property type="match status" value="1"/>
</dbReference>
<evidence type="ECO:0000313" key="3">
    <source>
        <dbReference type="Proteomes" id="UP000887564"/>
    </source>
</evidence>
<evidence type="ECO:0000256" key="1">
    <source>
        <dbReference type="ARBA" id="ARBA00010790"/>
    </source>
</evidence>
<evidence type="ECO:0000313" key="4">
    <source>
        <dbReference type="WBParaSite" id="PEQ_0000598001-mRNA-1"/>
    </source>
</evidence>
<keyword evidence="2" id="KW-1133">Transmembrane helix</keyword>
<dbReference type="WBParaSite" id="PEQ_0000598001-mRNA-1">
    <property type="protein sequence ID" value="PEQ_0000598001-mRNA-1"/>
    <property type="gene ID" value="PEQ_0000598001"/>
</dbReference>